<dbReference type="InterPro" id="IPR023271">
    <property type="entry name" value="Aquaporin-like"/>
</dbReference>
<gene>
    <name evidence="7" type="ORF">DWB78_06400</name>
    <name evidence="8" type="ORF">SAMN05216278_2478</name>
</gene>
<name>A0A1H1DM19_9EURY</name>
<evidence type="ECO:0000256" key="4">
    <source>
        <dbReference type="ARBA" id="ARBA00023136"/>
    </source>
</evidence>
<feature type="transmembrane region" description="Helical" evidence="6">
    <location>
        <begin position="89"/>
        <end position="107"/>
    </location>
</feature>
<feature type="compositionally biased region" description="Basic and acidic residues" evidence="5">
    <location>
        <begin position="1"/>
        <end position="21"/>
    </location>
</feature>
<dbReference type="EMBL" id="QQST01000001">
    <property type="protein sequence ID" value="RDI71387.1"/>
    <property type="molecule type" value="Genomic_DNA"/>
</dbReference>
<sequence>MSSRDRGRDDSAVRDTADRSRSGAPAVGGAVRDRFSTDEIFQRVVATADEEVGASATRLFLSGLAAGFAITLTFFFYASMTAAAEGIDAAGLLAPLLYPVGFVYIIIGRYQLYTENTLTPVTLALTRVTSVPSVLRVWVFVLAGNLTGGAVGAFVLANTGVFSSAAATAAVDIGTKGVETAWWDLVFKGMFAGWLVAGMVWLEHAVRDSISRVVLVYLVIFTIPATGLNHIVVSFTDAVYVVFAGELGLLTALVQFPLPVLVGNTLGGVVLVTLLNFGQTEHRFPDENRRRRLSLREWLFERHTGRVEDDD</sequence>
<evidence type="ECO:0000313" key="10">
    <source>
        <dbReference type="Proteomes" id="UP000255421"/>
    </source>
</evidence>
<dbReference type="Gene3D" id="1.20.1080.10">
    <property type="entry name" value="Glycerol uptake facilitator protein"/>
    <property type="match status" value="1"/>
</dbReference>
<feature type="region of interest" description="Disordered" evidence="5">
    <location>
        <begin position="1"/>
        <end position="29"/>
    </location>
</feature>
<evidence type="ECO:0000256" key="6">
    <source>
        <dbReference type="SAM" id="Phobius"/>
    </source>
</evidence>
<dbReference type="GO" id="GO:0015499">
    <property type="term" value="F:formate transmembrane transporter activity"/>
    <property type="evidence" value="ECO:0007669"/>
    <property type="project" value="TreeGrafter"/>
</dbReference>
<dbReference type="GO" id="GO:0005886">
    <property type="term" value="C:plasma membrane"/>
    <property type="evidence" value="ECO:0007669"/>
    <property type="project" value="TreeGrafter"/>
</dbReference>
<dbReference type="PANTHER" id="PTHR30520">
    <property type="entry name" value="FORMATE TRANSPORTER-RELATED"/>
    <property type="match status" value="1"/>
</dbReference>
<dbReference type="EMBL" id="FNKQ01000003">
    <property type="protein sequence ID" value="SDQ77497.1"/>
    <property type="molecule type" value="Genomic_DNA"/>
</dbReference>
<evidence type="ECO:0000313" key="8">
    <source>
        <dbReference type="EMBL" id="SDQ77497.1"/>
    </source>
</evidence>
<evidence type="ECO:0000256" key="1">
    <source>
        <dbReference type="ARBA" id="ARBA00004141"/>
    </source>
</evidence>
<feature type="transmembrane region" description="Helical" evidence="6">
    <location>
        <begin position="181"/>
        <end position="202"/>
    </location>
</feature>
<feature type="transmembrane region" description="Helical" evidence="6">
    <location>
        <begin position="214"/>
        <end position="236"/>
    </location>
</feature>
<proteinExistence type="predicted"/>
<keyword evidence="4 6" id="KW-0472">Membrane</keyword>
<evidence type="ECO:0000256" key="5">
    <source>
        <dbReference type="SAM" id="MobiDB-lite"/>
    </source>
</evidence>
<accession>A0A1H1DM19</accession>
<evidence type="ECO:0000256" key="3">
    <source>
        <dbReference type="ARBA" id="ARBA00022989"/>
    </source>
</evidence>
<protein>
    <submittedName>
        <fullName evidence="8">Formate/nitrite transporter FocA, FNT family</fullName>
    </submittedName>
    <submittedName>
        <fullName evidence="7">Formate/nitrite transporter family protein</fullName>
    </submittedName>
</protein>
<reference evidence="9" key="1">
    <citation type="submission" date="2016-10" db="EMBL/GenBank/DDBJ databases">
        <authorList>
            <person name="Varghese N."/>
            <person name="Submissions S."/>
        </authorList>
    </citation>
    <scope>NUCLEOTIDE SEQUENCE [LARGE SCALE GENOMIC DNA]</scope>
    <source>
        <strain evidence="9">CGMCC 1.12397</strain>
    </source>
</reference>
<dbReference type="OrthoDB" id="195948at2157"/>
<evidence type="ECO:0000256" key="2">
    <source>
        <dbReference type="ARBA" id="ARBA00022692"/>
    </source>
</evidence>
<dbReference type="InterPro" id="IPR000292">
    <property type="entry name" value="For/NO2_transpt"/>
</dbReference>
<feature type="transmembrane region" description="Helical" evidence="6">
    <location>
        <begin position="59"/>
        <end position="77"/>
    </location>
</feature>
<reference evidence="7 10" key="3">
    <citation type="submission" date="2018-07" db="EMBL/GenBank/DDBJ databases">
        <title>Genome sequence of extremly halophilic archaeon Halopelagius longus strain BC12-B1.</title>
        <authorList>
            <person name="Zhang X."/>
        </authorList>
    </citation>
    <scope>NUCLEOTIDE SEQUENCE [LARGE SCALE GENOMIC DNA]</scope>
    <source>
        <strain evidence="7 10">BC12-B1</strain>
    </source>
</reference>
<evidence type="ECO:0000313" key="9">
    <source>
        <dbReference type="Proteomes" id="UP000199289"/>
    </source>
</evidence>
<dbReference type="PANTHER" id="PTHR30520:SF2">
    <property type="entry name" value="INNER MEMBRANE PROTEIN YFDC"/>
    <property type="match status" value="1"/>
</dbReference>
<evidence type="ECO:0000313" key="7">
    <source>
        <dbReference type="EMBL" id="RDI71387.1"/>
    </source>
</evidence>
<keyword evidence="2 6" id="KW-0812">Transmembrane</keyword>
<comment type="subcellular location">
    <subcellularLocation>
        <location evidence="1">Membrane</location>
        <topology evidence="1">Multi-pass membrane protein</topology>
    </subcellularLocation>
</comment>
<dbReference type="Pfam" id="PF01226">
    <property type="entry name" value="Form_Nir_trans"/>
    <property type="match status" value="1"/>
</dbReference>
<dbReference type="Proteomes" id="UP000199289">
    <property type="component" value="Unassembled WGS sequence"/>
</dbReference>
<keyword evidence="3 6" id="KW-1133">Transmembrane helix</keyword>
<feature type="transmembrane region" description="Helical" evidence="6">
    <location>
        <begin position="137"/>
        <end position="161"/>
    </location>
</feature>
<dbReference type="RefSeq" id="WP_092537787.1">
    <property type="nucleotide sequence ID" value="NZ_FNKQ01000003.1"/>
</dbReference>
<feature type="transmembrane region" description="Helical" evidence="6">
    <location>
        <begin position="256"/>
        <end position="277"/>
    </location>
</feature>
<organism evidence="8 9">
    <name type="scientific">Halopelagius longus</name>
    <dbReference type="NCBI Taxonomy" id="1236180"/>
    <lineage>
        <taxon>Archaea</taxon>
        <taxon>Methanobacteriati</taxon>
        <taxon>Methanobacteriota</taxon>
        <taxon>Stenosarchaea group</taxon>
        <taxon>Halobacteria</taxon>
        <taxon>Halobacteriales</taxon>
        <taxon>Haloferacaceae</taxon>
    </lineage>
</organism>
<keyword evidence="10" id="KW-1185">Reference proteome</keyword>
<reference evidence="8" key="2">
    <citation type="submission" date="2016-10" db="EMBL/GenBank/DDBJ databases">
        <authorList>
            <person name="de Groot N.N."/>
        </authorList>
    </citation>
    <scope>NUCLEOTIDE SEQUENCE [LARGE SCALE GENOMIC DNA]</scope>
    <source>
        <strain evidence="8">CGMCC 1.12397</strain>
    </source>
</reference>
<dbReference type="Proteomes" id="UP000255421">
    <property type="component" value="Unassembled WGS sequence"/>
</dbReference>
<dbReference type="AlphaFoldDB" id="A0A1H1DM19"/>